<dbReference type="EC" id="4.1.2.27" evidence="5"/>
<evidence type="ECO:0000259" key="8">
    <source>
        <dbReference type="PROSITE" id="PS50031"/>
    </source>
</evidence>
<feature type="region of interest" description="Disordered" evidence="7">
    <location>
        <begin position="357"/>
        <end position="384"/>
    </location>
</feature>
<feature type="region of interest" description="Disordered" evidence="7">
    <location>
        <begin position="1751"/>
        <end position="1773"/>
    </location>
</feature>
<comment type="cofactor">
    <cofactor evidence="1">
        <name>pyridoxal 5'-phosphate</name>
        <dbReference type="ChEBI" id="CHEBI:597326"/>
    </cofactor>
</comment>
<protein>
    <recommendedName>
        <fullName evidence="5">sphinganine-1-phosphate aldolase</fullName>
        <ecNumber evidence="5">4.1.2.27</ecNumber>
    </recommendedName>
    <alternativeName>
        <fullName evidence="6">Sphingosine-1-phosphate aldolase</fullName>
    </alternativeName>
</protein>
<feature type="compositionally biased region" description="Low complexity" evidence="7">
    <location>
        <begin position="527"/>
        <end position="545"/>
    </location>
</feature>
<dbReference type="InterPro" id="IPR036283">
    <property type="entry name" value="NOB1_Zf-like_sf"/>
</dbReference>
<evidence type="ECO:0000256" key="6">
    <source>
        <dbReference type="ARBA" id="ARBA00042568"/>
    </source>
</evidence>
<dbReference type="SUPFAM" id="SSF144206">
    <property type="entry name" value="NOB1 zinc finger-like"/>
    <property type="match status" value="1"/>
</dbReference>
<feature type="compositionally biased region" description="Polar residues" evidence="7">
    <location>
        <begin position="595"/>
        <end position="605"/>
    </location>
</feature>
<evidence type="ECO:0000313" key="10">
    <source>
        <dbReference type="Proteomes" id="UP000825434"/>
    </source>
</evidence>
<dbReference type="SUPFAM" id="SSF47473">
    <property type="entry name" value="EF-hand"/>
    <property type="match status" value="1"/>
</dbReference>
<dbReference type="Gene3D" id="3.40.50.12360">
    <property type="match status" value="1"/>
</dbReference>
<feature type="region of interest" description="Disordered" evidence="7">
    <location>
        <begin position="593"/>
        <end position="614"/>
    </location>
</feature>
<feature type="compositionally biased region" description="Basic and acidic residues" evidence="7">
    <location>
        <begin position="115"/>
        <end position="135"/>
    </location>
</feature>
<keyword evidence="2" id="KW-0663">Pyridoxal phosphate</keyword>
<dbReference type="InterPro" id="IPR000261">
    <property type="entry name" value="EH_dom"/>
</dbReference>
<dbReference type="EMBL" id="CP076663">
    <property type="protein sequence ID" value="QWU88359.1"/>
    <property type="molecule type" value="Genomic_DNA"/>
</dbReference>
<feature type="compositionally biased region" description="Basic and acidic residues" evidence="7">
    <location>
        <begin position="167"/>
        <end position="188"/>
    </location>
</feature>
<dbReference type="Pfam" id="PF12763">
    <property type="entry name" value="EH"/>
    <property type="match status" value="1"/>
</dbReference>
<dbReference type="Proteomes" id="UP000825434">
    <property type="component" value="Chromosome 3"/>
</dbReference>
<reference evidence="9 10" key="1">
    <citation type="submission" date="2021-06" db="EMBL/GenBank/DDBJ databases">
        <title>Candida outbreak in Lebanon.</title>
        <authorList>
            <person name="Finianos M."/>
        </authorList>
    </citation>
    <scope>NUCLEOTIDE SEQUENCE [LARGE SCALE GENOMIC DNA]</scope>
    <source>
        <strain evidence="9">CA3LBN</strain>
    </source>
</reference>
<feature type="compositionally biased region" description="Polar residues" evidence="7">
    <location>
        <begin position="189"/>
        <end position="211"/>
    </location>
</feature>
<feature type="compositionally biased region" description="Acidic residues" evidence="7">
    <location>
        <begin position="212"/>
        <end position="224"/>
    </location>
</feature>
<dbReference type="Gene3D" id="1.10.238.10">
    <property type="entry name" value="EF-hand"/>
    <property type="match status" value="1"/>
</dbReference>
<accession>A0ABX8I7C4</accession>
<feature type="compositionally biased region" description="Low complexity" evidence="7">
    <location>
        <begin position="1032"/>
        <end position="1042"/>
    </location>
</feature>
<dbReference type="InterPro" id="IPR021006">
    <property type="entry name" value="Hda2/3"/>
</dbReference>
<feature type="region of interest" description="Disordered" evidence="7">
    <location>
        <begin position="686"/>
        <end position="735"/>
    </location>
</feature>
<dbReference type="PANTHER" id="PTHR42735:SF6">
    <property type="entry name" value="SPHINGOSINE-1-PHOSPHATE LYASE 1"/>
    <property type="match status" value="1"/>
</dbReference>
<feature type="domain" description="EH" evidence="8">
    <location>
        <begin position="1077"/>
        <end position="1125"/>
    </location>
</feature>
<feature type="region of interest" description="Disordered" evidence="7">
    <location>
        <begin position="1227"/>
        <end position="1246"/>
    </location>
</feature>
<dbReference type="InterPro" id="IPR002129">
    <property type="entry name" value="PyrdxlP-dep_de-COase"/>
</dbReference>
<organism evidence="9 10">
    <name type="scientific">Candidozyma haemuli</name>
    <dbReference type="NCBI Taxonomy" id="45357"/>
    <lineage>
        <taxon>Eukaryota</taxon>
        <taxon>Fungi</taxon>
        <taxon>Dikarya</taxon>
        <taxon>Ascomycota</taxon>
        <taxon>Saccharomycotina</taxon>
        <taxon>Pichiomycetes</taxon>
        <taxon>Metschnikowiaceae</taxon>
        <taxon>Candidozyma</taxon>
    </lineage>
</organism>
<dbReference type="InterPro" id="IPR015421">
    <property type="entry name" value="PyrdxlP-dep_Trfase_major"/>
</dbReference>
<evidence type="ECO:0000256" key="2">
    <source>
        <dbReference type="ARBA" id="ARBA00022898"/>
    </source>
</evidence>
<dbReference type="Gene3D" id="3.90.1150.10">
    <property type="entry name" value="Aspartate Aminotransferase, domain 1"/>
    <property type="match status" value="1"/>
</dbReference>
<sequence length="2443" mass="273807">MTSKSVDSWVLDATPLITQPASTLQQFANNFYTTPGVKAELKDEHSRNQLLLWADRLVVRQPKQSSIDRISSFAKLTGDYSVLSMNDIHIIALAYEIEIEKAGADKLRRFPGQKLEGEKEENPREKREYKPRAEVVEEEQPQEDDDGFQIVSKKKSRKPRKNWAQKQETKLEEEVKVQEPEAEKKIESNSDQQNTEGDAVSPETTEAQGEQLSEEYNEDDDDGDWITPENLQEEIFKDNNETVQDDKSSESTFIPVALSTGDFACQNTSLQLGLKLMNPSSGKQIKRVRNYMYRCHACFTMTPMSKSGQPKHFCPKCGGNTLLRCAVSVDNETGKITPHLKKNFQWIVRGQVYSMPSPLSKNQQKSQGNRGYQHNKELRPSSQDPIILREDQKEYAKALKDDAWSRKKSEKMLQEWIGGGSADNFISPFGTTYKSSGVRVGRGRNANANKGRRKMSSAQLAASAAFRANNQKTQPPLTKITKPELKKPTPSNSPKQRSKDASPETTDPPAKKKPTEVPNLSKAAATKSSQGQLQPQQPSKKPNLQIDLSNSKNTSQASLATAAAEHSAKNQKSSVGSGSVYNTPLVRTPAAAAAVSSSEKLSQTPLPRASIDDDNVSLSSAHNDYFCIPKFYQTDNANGPGASRSRVSVVLDPKDMVENVKQSINSKAKSGSSKDVTKRNQEALSNFRQSVESKRHFSQIPQEPDVNALVLRDSSESSSPGVAPSDSEGSSPSLEHKVFNIKDLKKLNTSGLSMDSYASDSENETPITPSIAIIDADEDVQDNDTLKKPPSAPEKSSHPIPVPPSPHAVARGNAGNGTGVPEIAAQLSPSSPGNVSDLKLDEALKKVRRKPPPELIESEGSSGRQSFDQSTSNPSSGAEDDQKFPQFPDIKDKKKHRRIFGRRKGEAAQTVRERQSMDSSNEVEIDDEPEPETKPTSGISPVIANPHVALKTTMRKMKKKDKTFDENKPWKNHSKLNEVSDTERKRYEGVWVSNKGYLVNKVVTRLAGVDYNKNYTEEENARKRELSRQDPSELAAKLSSAAEPCNHETMEDHIQERHGLKSADPHELIHGIVVKRIWKRSRLPSETLEAIWNLVDFRKDGTLNKIEFLVGMWLVDQCLYGRKLPKKVEEQVWRMNLLDLLSDDNPADTGTGQVDMQHYLDNVGSEFRPEHSQTYQNQPEQQISGLSGPTADNVIYLPSMMSNLQKDVCELIVQIFRKGLEQELQRSKNRASISNLSNGDDDLPGGMGAGDVRESRARLINLMFEQLRKVSMHPSLLVDHFIPKRWLLSEVNERLLNLSGKSALFDRIIELLCDSYGEDDKPKNDFNVLVMAETVKELEWIEGTIIGKKINYKNLNTRKLYDMDEASRDTGDEFTEDELFAADNRNKRKYYSRRRKVMAEKSRRPGVVLHLATSRHMYESYASSVQFDLIFSFDSHPDLQSASMQLIRGNNQASSVSLQARQYKTPIIIPIPIYSVEHFSLVLPRPELEFDLTSGPDPQINWKLKVISAFVANRHRLYERDDRDFYVEHFGDNYVDLRGWLMRWWEVPPPASASLLENSKASLSLHPSEEKLLKRLSENFTDHLKAVFSLEKHKFKFENPSTESVEEIITDFDTFKKKFAEALNYRTELVETTVRRGLHEVLPEYKKAETERQTDIDACEDQMGERYRKLRKLNEEASIVDRKHNRAEAEHSKTEATHTETKEMLKHLEDVLREKSDEDIKKLVEEQSKIISQLGDEKERLDKELEKAVEEGESLRGEYQTKSSEAVNSSLSLSTAQAKKDTLNGTLNGPGMHILPSLRRQYEQISYDTKYNRLHKENAFLKSLFSSYLDKMVKERRAVVDSTAAGSSNMVATEQAYLKAKMFGQPYVPKDFRELIFVTDIHARRFAITAKSKFLEHYFSDISAPWGYLALIRDVLVVFWVYTVLHKLVLNLYGYGPIGCLKKVYRAISKWFFGIVMSLPPIKSKVDKELSETQAKMEEMIMKNDDSLLQFPVLPTAGLHQDVVVQEVSLTEKALTVDDWHDGKYTGGVYHGGDELLKLQSKAYEIYSVANQLHPDIFPGIRKMEAEVVSMILKLFNAPETGCGCSASGGTESLLLTGLAAREIGRRKKGITAPEVIAPVTVHAGIDKACYYFGMKLHKVELDPVTYQVDTNKVKRLINRNTVLLVGSAPNYPHGIIDDIEALSDLAVKYNIPLHVDACLGSFIVTFLEKSGVHGDKKLPLFDFRLPGVTSISCDTHKYGFAPKGSSVIMYRNPELRKHQYYVASDWTGGLYGSPTLAGSRPGALMAGCWATMVHIGETGYAESCKDIVGAGIKLRNALVENETLHEHLELLGDPIASVIAFKAKNPNKVDIYSIGDLMGKKGWHFATLQNPAALHFAFTRLTVPVTDDLISDLVDTIKEVANSDTKAPPGDTAAMYGVAGNVSTAGVADRLIETFLDALYKL</sequence>
<feature type="compositionally biased region" description="Low complexity" evidence="7">
    <location>
        <begin position="437"/>
        <end position="449"/>
    </location>
</feature>
<dbReference type="InterPro" id="IPR033411">
    <property type="entry name" value="Ribonuclease_PIN"/>
</dbReference>
<dbReference type="Gene3D" id="3.40.640.10">
    <property type="entry name" value="Type I PLP-dependent aspartate aminotransferase-like (Major domain)"/>
    <property type="match status" value="1"/>
</dbReference>
<dbReference type="InterPro" id="IPR038609">
    <property type="entry name" value="HDA1_su2/3_sf"/>
</dbReference>
<feature type="compositionally biased region" description="Basic and acidic residues" evidence="7">
    <location>
        <begin position="903"/>
        <end position="916"/>
    </location>
</feature>
<dbReference type="PROSITE" id="PS50031">
    <property type="entry name" value="EH"/>
    <property type="match status" value="1"/>
</dbReference>
<gene>
    <name evidence="9" type="ORF">CA3LBN_002667</name>
</gene>
<keyword evidence="3" id="KW-0456">Lyase</keyword>
<dbReference type="Gene3D" id="3.40.50.1010">
    <property type="entry name" value="5'-nuclease"/>
    <property type="match status" value="1"/>
</dbReference>
<evidence type="ECO:0000256" key="1">
    <source>
        <dbReference type="ARBA" id="ARBA00001933"/>
    </source>
</evidence>
<dbReference type="Gene3D" id="6.10.140.2150">
    <property type="match status" value="1"/>
</dbReference>
<dbReference type="CDD" id="cd00052">
    <property type="entry name" value="EH"/>
    <property type="match status" value="1"/>
</dbReference>
<feature type="region of interest" description="Disordered" evidence="7">
    <location>
        <begin position="110"/>
        <end position="226"/>
    </location>
</feature>
<feature type="region of interest" description="Disordered" evidence="7">
    <location>
        <begin position="755"/>
        <end position="942"/>
    </location>
</feature>
<feature type="compositionally biased region" description="Low complexity" evidence="7">
    <location>
        <begin position="456"/>
        <end position="468"/>
    </location>
</feature>
<evidence type="ECO:0000313" key="9">
    <source>
        <dbReference type="EMBL" id="QWU88359.1"/>
    </source>
</evidence>
<dbReference type="SUPFAM" id="SSF53383">
    <property type="entry name" value="PLP-dependent transferases"/>
    <property type="match status" value="1"/>
</dbReference>
<dbReference type="CDD" id="cd09876">
    <property type="entry name" value="PIN_Nob1-like"/>
    <property type="match status" value="1"/>
</dbReference>
<dbReference type="SMART" id="SM00027">
    <property type="entry name" value="EH"/>
    <property type="match status" value="1"/>
</dbReference>
<dbReference type="Pfam" id="PF17146">
    <property type="entry name" value="PIN_6"/>
    <property type="match status" value="1"/>
</dbReference>
<dbReference type="InterPro" id="IPR050477">
    <property type="entry name" value="GrpII_AminoAcid_Decarb"/>
</dbReference>
<dbReference type="Pfam" id="PF11496">
    <property type="entry name" value="HDA2-3"/>
    <property type="match status" value="1"/>
</dbReference>
<feature type="compositionally biased region" description="Basic and acidic residues" evidence="7">
    <location>
        <begin position="1018"/>
        <end position="1031"/>
    </location>
</feature>
<evidence type="ECO:0000256" key="5">
    <source>
        <dbReference type="ARBA" id="ARBA00038965"/>
    </source>
</evidence>
<feature type="compositionally biased region" description="Polar residues" evidence="7">
    <location>
        <begin position="755"/>
        <end position="768"/>
    </location>
</feature>
<dbReference type="InterPro" id="IPR014881">
    <property type="entry name" value="NOB1_Zn-bd"/>
</dbReference>
<feature type="compositionally biased region" description="Acidic residues" evidence="7">
    <location>
        <begin position="921"/>
        <end position="930"/>
    </location>
</feature>
<dbReference type="PANTHER" id="PTHR42735">
    <property type="match status" value="1"/>
</dbReference>
<evidence type="ECO:0000256" key="3">
    <source>
        <dbReference type="ARBA" id="ARBA00023239"/>
    </source>
</evidence>
<dbReference type="Gene3D" id="6.20.210.10">
    <property type="entry name" value="Nin one binding (NOB1), Zn-ribbon-like"/>
    <property type="match status" value="1"/>
</dbReference>
<comment type="similarity">
    <text evidence="4">Belongs to the group II decarboxylase family. Sphingosine-1-phosphate lyase subfamily.</text>
</comment>
<feature type="compositionally biased region" description="Basic residues" evidence="7">
    <location>
        <begin position="893"/>
        <end position="902"/>
    </location>
</feature>
<feature type="compositionally biased region" description="Polar residues" evidence="7">
    <location>
        <begin position="570"/>
        <end position="580"/>
    </location>
</feature>
<dbReference type="InterPro" id="IPR011992">
    <property type="entry name" value="EF-hand-dom_pair"/>
</dbReference>
<dbReference type="Pfam" id="PF00282">
    <property type="entry name" value="Pyridoxal_deC"/>
    <property type="match status" value="1"/>
</dbReference>
<feature type="compositionally biased region" description="Low complexity" evidence="7">
    <location>
        <begin position="555"/>
        <end position="565"/>
    </location>
</feature>
<keyword evidence="10" id="KW-1185">Reference proteome</keyword>
<feature type="compositionally biased region" description="Low complexity" evidence="7">
    <location>
        <begin position="716"/>
        <end position="728"/>
    </location>
</feature>
<dbReference type="InterPro" id="IPR015422">
    <property type="entry name" value="PyrdxlP-dep_Trfase_small"/>
</dbReference>
<evidence type="ECO:0000256" key="7">
    <source>
        <dbReference type="SAM" id="MobiDB-lite"/>
    </source>
</evidence>
<feature type="compositionally biased region" description="Polar residues" evidence="7">
    <location>
        <begin position="859"/>
        <end position="876"/>
    </location>
</feature>
<feature type="region of interest" description="Disordered" evidence="7">
    <location>
        <begin position="430"/>
        <end position="580"/>
    </location>
</feature>
<dbReference type="Pfam" id="PF08772">
    <property type="entry name" value="Zn_ribbon_NOB1"/>
    <property type="match status" value="1"/>
</dbReference>
<feature type="compositionally biased region" description="Basic residues" evidence="7">
    <location>
        <begin position="152"/>
        <end position="163"/>
    </location>
</feature>
<feature type="compositionally biased region" description="Acidic residues" evidence="7">
    <location>
        <begin position="136"/>
        <end position="147"/>
    </location>
</feature>
<proteinExistence type="inferred from homology"/>
<feature type="compositionally biased region" description="Polar residues" evidence="7">
    <location>
        <begin position="357"/>
        <end position="372"/>
    </location>
</feature>
<evidence type="ECO:0000256" key="4">
    <source>
        <dbReference type="ARBA" id="ARBA00038302"/>
    </source>
</evidence>
<dbReference type="InterPro" id="IPR015424">
    <property type="entry name" value="PyrdxlP-dep_Trfase"/>
</dbReference>
<name>A0ABX8I7C4_9ASCO</name>
<feature type="region of interest" description="Disordered" evidence="7">
    <location>
        <begin position="1018"/>
        <end position="1042"/>
    </location>
</feature>